<sequence>MLCCTCSAHTLSTGEFSSESRRLFRHICQALVNEWDEQERLKREKEQMEASLYRNRSRLHGSGLTEDEQEERDFKQQFPQFNKDFADIMALPSLEGPSDSERQEEEQGGQEESSEGSFLSVAAMNTVLKIHQRLSLGHAPISVVQGHDTSQSQQRTHHSLDAEMDQQLTGSELLLSALLQNTVQGSGGPDGLSVTSEGAYDFYQQPNMSEARLCLPVLLQLGVAVKQRLEDWPEHPALVQLSVVIERIQTFTLASPLAKFLNGLEILLTKAQDWENNASRSVSLRKELEAVTQLIIQWRKLELSFWSSSLDNALKRHTERSTKHWFSIYQLVERYLEEQKQDAAEEGEEEVARLSLSSVCSTLQAFMEGSTLGQFHTRMDTLLSFHCHLLLLDPQQPGQEPLSSLLWNLHKYYSQFSDGIQTKITSLRQPIEKELKDFVKISKWNDVSFWSIKQSVDKTHRTLFKFVKKFEAALSGPSAPSLVEEGSSASLDSVDANPEETPLHRVHKALKSTLPGKGRDLQLEGPEEGVEASSLQGRLPALTRKMKKLCVQLQKKNPAPELAEDLDCFTGEVISNLQDLQNLTVDLTAEKEKQKSEVKHILQQKQRALSELFKMLAGIGLSYRKGLLWNRTADPERNLCMQPLEMTTALSAVRNQEPAESMLFTELLAAWDGCQKYFYRSWARRSAMLTALQNAAKELGVGNIDRCRGFSSHLFKLLLQQRQRLAGLTEQWLHLRRLTDSVQGLKADLQGHSEAPGCTLPPQASLREWVGRGQALAAQCSTLLQQLAWLLQCCPEDLQQKEEGGGGRQLTLRCPSPLATQRQPPGCLLRRGDPAWSQLNQSMNLMLKQTQALKVELDGVAQQTSERQLHSREHFLTCCSAFDQLAEVAAQMPSVEQLFTPTLGVGGADSQPTITQSLQYVRGQVEANISEFTTWKTQLLSLGPQPSDLQTAFCTEFSAELETHINTVLCAVQALVKRREREQPGDVKTEGAEEEEKGAEKPMEDLLKPGHLTVLLEGDLEAEVAALSLGEVSAGLERLLDLLKTHRDSCQPLQLQEVDRAVRMLVQLEPLLGVYSDTVRTYMAVCLGAHRSTGKLLSVLANIFSELAQKGFCLPQELMAGGDGEGATEFHENEGGGIGEGEGSKDVSDKIENEDQVEDTLQEGQEKEEEQEKGNIKAEDNAIEMSDDFDGQMHDGDENEAGEDEDSGKEEDQDLDKKMGDLGEGQTDTLDERMWGDDDDDDEEEEGSDKEEESGQGMDEGESEMVANDDNLDAADPNKDKKKQDKDEQMDMEEKEKINEQGDEREFDENEVDPYHGQQDKRPDPEAMDLPEDLNLDQDEETAYTAATGVLLNSTLTCFNTLTRSEENPFDIDEKSAALDEKKEEGQEEGEGEEDGAEKMEEEQTELPGEEKGQEPKTEEEEQEGGGGEKAEGDEESAEKNEDEEEKEKGEEAGRNEDLSVPNDEGQKPKTGEQNVQSDTAVELGGEASEREQAKEEHGTGSADASQSEGHQSKLTARMASQKQTQNKTQSFKRKPGQADNERSTGDYNERINKRLRTVESSKERSEERKQSDAQQESDLYEHIQQGENVASADQQKAAGAHKDQDEDQNDEDVAMETDKQEEDLQAAEVQELKPEQLDSTKASQKGADSGEMEVQKQGEEEDDEERQKDRQKPREEERVDRRTESTIHTVPELLMDTMQAKVPEPKGVWAPCKSHIQSLHCIELCVCVCLQKEERDPEEMRREMELQLEAWHQLAPGTQEEESAAASMWHQYQTLTSALSQQLCEQLRLILEPTKAAKLKGDYRTGKRLNMRKVIPYIASQFRKDKIWLRRTKPSKREYQICLAVDDSSSMVDNHSKQVRGHGLLLELAFESLSVITNALTLLEAGQVSVCSFGEQVQLLHPFQQQFNDQSGARILRLCQFQQKKTRIAQFLDTSTQMFLAARQQVPGSVSSETAQLLVIVSDGRGLFLEGKERVMAAVRAARSANVFIIFVVLDNPNSRDSILDIKVPIFGGPGELPEIRSYMEEFPFPFYVILRDVNALPETLSDALRQWFELVTAAEQ</sequence>
<proteinExistence type="predicted"/>
<name>A0ACB9VQM6_CHAAC</name>
<comment type="caution">
    <text evidence="1">The sequence shown here is derived from an EMBL/GenBank/DDBJ whole genome shotgun (WGS) entry which is preliminary data.</text>
</comment>
<accession>A0ACB9VQM6</accession>
<evidence type="ECO:0000313" key="2">
    <source>
        <dbReference type="Proteomes" id="UP001057452"/>
    </source>
</evidence>
<protein>
    <submittedName>
        <fullName evidence="1">Uncharacterized protein</fullName>
    </submittedName>
</protein>
<keyword evidence="2" id="KW-1185">Reference proteome</keyword>
<dbReference type="EMBL" id="CM043808">
    <property type="protein sequence ID" value="KAI4802109.1"/>
    <property type="molecule type" value="Genomic_DNA"/>
</dbReference>
<reference evidence="1" key="1">
    <citation type="submission" date="2022-05" db="EMBL/GenBank/DDBJ databases">
        <title>Chromosome-level genome of Chaenocephalus aceratus.</title>
        <authorList>
            <person name="Park H."/>
        </authorList>
    </citation>
    <scope>NUCLEOTIDE SEQUENCE</scope>
    <source>
        <strain evidence="1">KU_202001</strain>
    </source>
</reference>
<gene>
    <name evidence="1" type="ORF">KUCAC02_019967</name>
</gene>
<dbReference type="Proteomes" id="UP001057452">
    <property type="component" value="Chromosome 24"/>
</dbReference>
<organism evidence="1 2">
    <name type="scientific">Chaenocephalus aceratus</name>
    <name type="common">Blackfin icefish</name>
    <name type="synonym">Chaenichthys aceratus</name>
    <dbReference type="NCBI Taxonomy" id="36190"/>
    <lineage>
        <taxon>Eukaryota</taxon>
        <taxon>Metazoa</taxon>
        <taxon>Chordata</taxon>
        <taxon>Craniata</taxon>
        <taxon>Vertebrata</taxon>
        <taxon>Euteleostomi</taxon>
        <taxon>Actinopterygii</taxon>
        <taxon>Neopterygii</taxon>
        <taxon>Teleostei</taxon>
        <taxon>Neoteleostei</taxon>
        <taxon>Acanthomorphata</taxon>
        <taxon>Eupercaria</taxon>
        <taxon>Perciformes</taxon>
        <taxon>Notothenioidei</taxon>
        <taxon>Channichthyidae</taxon>
        <taxon>Chaenocephalus</taxon>
    </lineage>
</organism>
<evidence type="ECO:0000313" key="1">
    <source>
        <dbReference type="EMBL" id="KAI4802109.1"/>
    </source>
</evidence>